<evidence type="ECO:0000256" key="5">
    <source>
        <dbReference type="ARBA" id="ARBA00023244"/>
    </source>
</evidence>
<evidence type="ECO:0000313" key="12">
    <source>
        <dbReference type="Proteomes" id="UP000285310"/>
    </source>
</evidence>
<dbReference type="EMBL" id="AYKG01000035">
    <property type="protein sequence ID" value="ROO26410.1"/>
    <property type="molecule type" value="Genomic_DNA"/>
</dbReference>
<keyword evidence="4 9" id="KW-0456">Lyase</keyword>
<dbReference type="GO" id="GO:0004852">
    <property type="term" value="F:uroporphyrinogen-III synthase activity"/>
    <property type="evidence" value="ECO:0007669"/>
    <property type="project" value="UniProtKB-UniRule"/>
</dbReference>
<organism evidence="11 12">
    <name type="scientific">Salinisphaera japonica YTM-1</name>
    <dbReference type="NCBI Taxonomy" id="1209778"/>
    <lineage>
        <taxon>Bacteria</taxon>
        <taxon>Pseudomonadati</taxon>
        <taxon>Pseudomonadota</taxon>
        <taxon>Gammaproteobacteria</taxon>
        <taxon>Salinisphaerales</taxon>
        <taxon>Salinisphaeraceae</taxon>
        <taxon>Salinisphaera</taxon>
    </lineage>
</organism>
<dbReference type="EC" id="4.2.1.75" evidence="3 9"/>
<comment type="pathway">
    <text evidence="1 9">Porphyrin-containing compound metabolism; protoporphyrin-IX biosynthesis; coproporphyrinogen-III from 5-aminolevulinate: step 3/4.</text>
</comment>
<protein>
    <recommendedName>
        <fullName evidence="7 9">Uroporphyrinogen-III synthase</fullName>
        <ecNumber evidence="3 9">4.2.1.75</ecNumber>
    </recommendedName>
</protein>
<dbReference type="PANTHER" id="PTHR38042:SF1">
    <property type="entry name" value="UROPORPHYRINOGEN-III SYNTHASE, CHLOROPLASTIC"/>
    <property type="match status" value="1"/>
</dbReference>
<evidence type="ECO:0000256" key="2">
    <source>
        <dbReference type="ARBA" id="ARBA00008133"/>
    </source>
</evidence>
<name>A0A423PLC3_9GAMM</name>
<evidence type="ECO:0000256" key="8">
    <source>
        <dbReference type="ARBA" id="ARBA00048617"/>
    </source>
</evidence>
<keyword evidence="12" id="KW-1185">Reference proteome</keyword>
<keyword evidence="5 9" id="KW-0627">Porphyrin biosynthesis</keyword>
<gene>
    <name evidence="11" type="ORF">SAJA_11285</name>
</gene>
<comment type="similarity">
    <text evidence="2 9">Belongs to the uroporphyrinogen-III synthase family.</text>
</comment>
<evidence type="ECO:0000256" key="1">
    <source>
        <dbReference type="ARBA" id="ARBA00004772"/>
    </source>
</evidence>
<dbReference type="InParanoid" id="A0A423PLC3"/>
<evidence type="ECO:0000259" key="10">
    <source>
        <dbReference type="Pfam" id="PF02602"/>
    </source>
</evidence>
<dbReference type="FunCoup" id="A0A423PLC3">
    <property type="interactions" value="133"/>
</dbReference>
<comment type="caution">
    <text evidence="11">The sequence shown here is derived from an EMBL/GenBank/DDBJ whole genome shotgun (WGS) entry which is preliminary data.</text>
</comment>
<sequence>MGPSAGNGPLAERSVWLSRPAERAGDWQTALEARGARVFVEPLIRIEPAAASPALAAQIQAAENADIVIATSAAAIEALVVHAPSWAPTGRLIAVGQATAAALAAATGRDVAVPEASDSEGLLAMPELDSANTARVALLAGEGGRTLLADTLATRGFRVERLSLYRRRGACLAPARRAELLAACDTLVLTSEAAWRALIDQCECDERQRLAELFLVAASPRVVQITLCDIDWQHTPTIIAPMSGHGVCDALARVPVGESASSRHAIPGESDSA</sequence>
<dbReference type="CDD" id="cd06578">
    <property type="entry name" value="HemD"/>
    <property type="match status" value="1"/>
</dbReference>
<feature type="domain" description="Tetrapyrrole biosynthesis uroporphyrinogen III synthase" evidence="10">
    <location>
        <begin position="27"/>
        <end position="222"/>
    </location>
</feature>
<dbReference type="InterPro" id="IPR003754">
    <property type="entry name" value="4pyrrol_synth_uPrphyn_synth"/>
</dbReference>
<dbReference type="OrthoDB" id="9787650at2"/>
<dbReference type="GO" id="GO:0006782">
    <property type="term" value="P:protoporphyrinogen IX biosynthetic process"/>
    <property type="evidence" value="ECO:0007669"/>
    <property type="project" value="UniProtKB-UniRule"/>
</dbReference>
<evidence type="ECO:0000256" key="3">
    <source>
        <dbReference type="ARBA" id="ARBA00013109"/>
    </source>
</evidence>
<accession>A0A423PLC3</accession>
<comment type="function">
    <text evidence="6 9">Catalyzes cyclization of the linear tetrapyrrole, hydroxymethylbilane, to the macrocyclic uroporphyrinogen III.</text>
</comment>
<evidence type="ECO:0000256" key="7">
    <source>
        <dbReference type="ARBA" id="ARBA00040167"/>
    </source>
</evidence>
<dbReference type="GO" id="GO:0006780">
    <property type="term" value="P:uroporphyrinogen III biosynthetic process"/>
    <property type="evidence" value="ECO:0007669"/>
    <property type="project" value="UniProtKB-UniRule"/>
</dbReference>
<reference evidence="11 12" key="1">
    <citation type="submission" date="2013-10" db="EMBL/GenBank/DDBJ databases">
        <title>Salinisphaera japonica YTM-1 Genome Sequencing.</title>
        <authorList>
            <person name="Lai Q."/>
            <person name="Li C."/>
            <person name="Shao Z."/>
        </authorList>
    </citation>
    <scope>NUCLEOTIDE SEQUENCE [LARGE SCALE GENOMIC DNA]</scope>
    <source>
        <strain evidence="11 12">YTM-1</strain>
    </source>
</reference>
<evidence type="ECO:0000256" key="6">
    <source>
        <dbReference type="ARBA" id="ARBA00037589"/>
    </source>
</evidence>
<dbReference type="Pfam" id="PF02602">
    <property type="entry name" value="HEM4"/>
    <property type="match status" value="1"/>
</dbReference>
<proteinExistence type="inferred from homology"/>
<evidence type="ECO:0000313" key="11">
    <source>
        <dbReference type="EMBL" id="ROO26410.1"/>
    </source>
</evidence>
<dbReference type="InterPro" id="IPR039793">
    <property type="entry name" value="UROS/Hem4"/>
</dbReference>
<dbReference type="UniPathway" id="UPA00251">
    <property type="reaction ID" value="UER00320"/>
</dbReference>
<dbReference type="AlphaFoldDB" id="A0A423PLC3"/>
<dbReference type="PANTHER" id="PTHR38042">
    <property type="entry name" value="UROPORPHYRINOGEN-III SYNTHASE, CHLOROPLASTIC"/>
    <property type="match status" value="1"/>
</dbReference>
<comment type="catalytic activity">
    <reaction evidence="8 9">
        <text>hydroxymethylbilane = uroporphyrinogen III + H2O</text>
        <dbReference type="Rhea" id="RHEA:18965"/>
        <dbReference type="ChEBI" id="CHEBI:15377"/>
        <dbReference type="ChEBI" id="CHEBI:57308"/>
        <dbReference type="ChEBI" id="CHEBI:57845"/>
        <dbReference type="EC" id="4.2.1.75"/>
    </reaction>
</comment>
<dbReference type="InterPro" id="IPR036108">
    <property type="entry name" value="4pyrrol_syn_uPrphyn_synt_sf"/>
</dbReference>
<evidence type="ECO:0000256" key="4">
    <source>
        <dbReference type="ARBA" id="ARBA00023239"/>
    </source>
</evidence>
<evidence type="ECO:0000256" key="9">
    <source>
        <dbReference type="RuleBase" id="RU366031"/>
    </source>
</evidence>
<dbReference type="SUPFAM" id="SSF69618">
    <property type="entry name" value="HemD-like"/>
    <property type="match status" value="1"/>
</dbReference>
<dbReference type="RefSeq" id="WP_123658742.1">
    <property type="nucleotide sequence ID" value="NZ_AYKG01000035.1"/>
</dbReference>
<dbReference type="Proteomes" id="UP000285310">
    <property type="component" value="Unassembled WGS sequence"/>
</dbReference>
<dbReference type="Gene3D" id="3.40.50.10090">
    <property type="match status" value="2"/>
</dbReference>